<protein>
    <recommendedName>
        <fullName evidence="4">TonB C-terminal domain-containing protein</fullName>
    </recommendedName>
</protein>
<dbReference type="AlphaFoldDB" id="A0A1Y6FNU4"/>
<sequence>MTKFPSTLLALLAAGAAPSALAQSTESQEIVVTGRSLKDTEAALKACLARSCPPDEDIAATLAHAENQFLAGDYKDSRTTLLRSIGRNRKHGDQYPVEVSGLFRANSRIAEHVGEAKNYQLSVLDMRNTLEDALGEKDPRTMVAQIEVGDSRAKLGFPDEAERIYKDVENLAIANGQNRVAMFSRVRQALLAQTRAEGSNLDSDYRGARALLDNIIANPLPGGDDFALVAKVMRARSDRKTGDASSTDAILKDFAARGGANRPMLLFSEPIKRIDMAQDLRNSQPAPNSLLRQTALNSIGKWADVGFWIGSDGRVSDIEVLRGEGTRQWLKPVFDQIKTRVYAPLRRTDNDAAPGFYMIERYSLTGRWTNDATGTHMRRREATPRIERLDITPDNYQRPVVDQSGS</sequence>
<accession>A0A1Y6FNU4</accession>
<dbReference type="RefSeq" id="WP_133058521.1">
    <property type="nucleotide sequence ID" value="NZ_FXWL01000002.1"/>
</dbReference>
<keyword evidence="3" id="KW-1185">Reference proteome</keyword>
<evidence type="ECO:0008006" key="4">
    <source>
        <dbReference type="Google" id="ProtNLM"/>
    </source>
</evidence>
<evidence type="ECO:0000256" key="1">
    <source>
        <dbReference type="SAM" id="SignalP"/>
    </source>
</evidence>
<gene>
    <name evidence="2" type="ORF">SAMN06295984_2082</name>
</gene>
<keyword evidence="1" id="KW-0732">Signal</keyword>
<feature type="signal peptide" evidence="1">
    <location>
        <begin position="1"/>
        <end position="22"/>
    </location>
</feature>
<dbReference type="Proteomes" id="UP000194469">
    <property type="component" value="Unassembled WGS sequence"/>
</dbReference>
<evidence type="ECO:0000313" key="2">
    <source>
        <dbReference type="EMBL" id="SMQ76644.1"/>
    </source>
</evidence>
<reference evidence="3" key="1">
    <citation type="submission" date="2017-04" db="EMBL/GenBank/DDBJ databases">
        <authorList>
            <person name="Varghese N."/>
            <person name="Submissions S."/>
        </authorList>
    </citation>
    <scope>NUCLEOTIDE SEQUENCE [LARGE SCALE GENOMIC DNA]</scope>
    <source>
        <strain evidence="3">UI2</strain>
    </source>
</reference>
<proteinExistence type="predicted"/>
<name>A0A1Y6FNU4_9SPHN</name>
<evidence type="ECO:0000313" key="3">
    <source>
        <dbReference type="Proteomes" id="UP000194469"/>
    </source>
</evidence>
<feature type="chain" id="PRO_5012961131" description="TonB C-terminal domain-containing protein" evidence="1">
    <location>
        <begin position="23"/>
        <end position="406"/>
    </location>
</feature>
<organism evidence="2 3">
    <name type="scientific">Sphingopyxis terrae subsp. ummariensis</name>
    <dbReference type="NCBI Taxonomy" id="429001"/>
    <lineage>
        <taxon>Bacteria</taxon>
        <taxon>Pseudomonadati</taxon>
        <taxon>Pseudomonadota</taxon>
        <taxon>Alphaproteobacteria</taxon>
        <taxon>Sphingomonadales</taxon>
        <taxon>Sphingomonadaceae</taxon>
        <taxon>Sphingopyxis</taxon>
    </lineage>
</organism>
<dbReference type="GeneID" id="303001728"/>
<dbReference type="EMBL" id="FXWL01000002">
    <property type="protein sequence ID" value="SMQ76644.1"/>
    <property type="molecule type" value="Genomic_DNA"/>
</dbReference>